<reference evidence="1 2" key="1">
    <citation type="submission" date="2024-09" db="EMBL/GenBank/DDBJ databases">
        <authorList>
            <person name="Sun Q."/>
            <person name="Mori K."/>
        </authorList>
    </citation>
    <scope>NUCLEOTIDE SEQUENCE [LARGE SCALE GENOMIC DNA]</scope>
    <source>
        <strain evidence="1 2">NCAIM B.02415</strain>
    </source>
</reference>
<dbReference type="RefSeq" id="WP_377020891.1">
    <property type="nucleotide sequence ID" value="NZ_JBHLTS010000004.1"/>
</dbReference>
<keyword evidence="2" id="KW-1185">Reference proteome</keyword>
<organism evidence="1 2">
    <name type="scientific">Mucilaginibacter angelicae</name>
    <dbReference type="NCBI Taxonomy" id="869718"/>
    <lineage>
        <taxon>Bacteria</taxon>
        <taxon>Pseudomonadati</taxon>
        <taxon>Bacteroidota</taxon>
        <taxon>Sphingobacteriia</taxon>
        <taxon>Sphingobacteriales</taxon>
        <taxon>Sphingobacteriaceae</taxon>
        <taxon>Mucilaginibacter</taxon>
    </lineage>
</organism>
<name>A0ABV6KZX8_9SPHI</name>
<dbReference type="Proteomes" id="UP001589828">
    <property type="component" value="Unassembled WGS sequence"/>
</dbReference>
<evidence type="ECO:0000313" key="2">
    <source>
        <dbReference type="Proteomes" id="UP001589828"/>
    </source>
</evidence>
<proteinExistence type="predicted"/>
<dbReference type="EMBL" id="JBHLTS010000004">
    <property type="protein sequence ID" value="MFC0513018.1"/>
    <property type="molecule type" value="Genomic_DNA"/>
</dbReference>
<dbReference type="Pfam" id="PF17170">
    <property type="entry name" value="DUF5128"/>
    <property type="match status" value="1"/>
</dbReference>
<protein>
    <submittedName>
        <fullName evidence="1">6-bladed beta-propeller</fullName>
    </submittedName>
</protein>
<sequence>MIKLLQCLIFISVVTFLLSCGSSNNPHLRDSMEKGELINLHVDKGTKPLILDERTTKFTVSKIDSSQLVAEVSKILTIDGNNFILDRKTNALFCFGLDGIFKWTYGKPGKGPEEHDALTDFSVRRDTVYLFDKLNKILKLDTLGRFIKAQKLTIGGQWFYADLFFVNKQGEYVFYNSDMADSHEFAYKFLTVPPTFKKINDVYMKKTNKEGDRRWAAGFYPVQTMTDNSGFFYTEPLNDTIYKYVDTTFTRKYAVDFGKYTLSKSYLNQNRHELSDFWKTKFGSNITSIFETDSLLTFRTTIAGQLYYHFFRKATHEVQNFSVVLLKSGDFYASMQFIGGAENKLYFLIEPDLLMNAYKYIKKGKYNKISDTEYRKILTKTSPLFAKLLDGTNIYSNQLIVSVNISTKDLFKSNKL</sequence>
<gene>
    <name evidence="1" type="ORF">ACFFGT_02365</name>
</gene>
<dbReference type="PROSITE" id="PS51257">
    <property type="entry name" value="PROKAR_LIPOPROTEIN"/>
    <property type="match status" value="1"/>
</dbReference>
<comment type="caution">
    <text evidence="1">The sequence shown here is derived from an EMBL/GenBank/DDBJ whole genome shotgun (WGS) entry which is preliminary data.</text>
</comment>
<evidence type="ECO:0000313" key="1">
    <source>
        <dbReference type="EMBL" id="MFC0513018.1"/>
    </source>
</evidence>
<accession>A0ABV6KZX8</accession>